<evidence type="ECO:0000256" key="4">
    <source>
        <dbReference type="PROSITE-ProRule" id="PRU00339"/>
    </source>
</evidence>
<dbReference type="GO" id="GO:0016020">
    <property type="term" value="C:membrane"/>
    <property type="evidence" value="ECO:0007669"/>
    <property type="project" value="InterPro"/>
</dbReference>
<gene>
    <name evidence="8" type="ORF">EZL74_01000</name>
</gene>
<dbReference type="InterPro" id="IPR011712">
    <property type="entry name" value="Sig_transdc_His_kin_sub3_dim/P"/>
</dbReference>
<dbReference type="SMART" id="SM00387">
    <property type="entry name" value="HATPase_c"/>
    <property type="match status" value="1"/>
</dbReference>
<keyword evidence="2" id="KW-0418">Kinase</keyword>
<protein>
    <recommendedName>
        <fullName evidence="7">Histidine kinase domain-containing protein</fullName>
    </recommendedName>
</protein>
<dbReference type="InterPro" id="IPR003594">
    <property type="entry name" value="HATPase_dom"/>
</dbReference>
<feature type="signal peptide" evidence="6">
    <location>
        <begin position="1"/>
        <end position="21"/>
    </location>
</feature>
<evidence type="ECO:0000256" key="1">
    <source>
        <dbReference type="ARBA" id="ARBA00022679"/>
    </source>
</evidence>
<dbReference type="InterPro" id="IPR011990">
    <property type="entry name" value="TPR-like_helical_dom_sf"/>
</dbReference>
<dbReference type="InterPro" id="IPR005467">
    <property type="entry name" value="His_kinase_dom"/>
</dbReference>
<dbReference type="GO" id="GO:0000155">
    <property type="term" value="F:phosphorelay sensor kinase activity"/>
    <property type="evidence" value="ECO:0007669"/>
    <property type="project" value="InterPro"/>
</dbReference>
<dbReference type="InterPro" id="IPR050482">
    <property type="entry name" value="Sensor_HK_TwoCompSys"/>
</dbReference>
<dbReference type="CDD" id="cd16917">
    <property type="entry name" value="HATPase_UhpB-NarQ-NarX-like"/>
    <property type="match status" value="1"/>
</dbReference>
<accession>A0A4V2L5L3</accession>
<dbReference type="InterPro" id="IPR019734">
    <property type="entry name" value="TPR_rpt"/>
</dbReference>
<keyword evidence="6" id="KW-0732">Signal</keyword>
<feature type="transmembrane region" description="Helical" evidence="5">
    <location>
        <begin position="413"/>
        <end position="435"/>
    </location>
</feature>
<dbReference type="EMBL" id="SJPE01000001">
    <property type="protein sequence ID" value="TBX71111.1"/>
    <property type="molecule type" value="Genomic_DNA"/>
</dbReference>
<dbReference type="InterPro" id="IPR036890">
    <property type="entry name" value="HATPase_C_sf"/>
</dbReference>
<dbReference type="SUPFAM" id="SSF48452">
    <property type="entry name" value="TPR-like"/>
    <property type="match status" value="1"/>
</dbReference>
<keyword evidence="9" id="KW-1185">Reference proteome</keyword>
<proteinExistence type="predicted"/>
<evidence type="ECO:0000259" key="7">
    <source>
        <dbReference type="PROSITE" id="PS50109"/>
    </source>
</evidence>
<reference evidence="8 9" key="1">
    <citation type="submission" date="2019-02" db="EMBL/GenBank/DDBJ databases">
        <title>Flavobacterium sp. RD-2-33 isolated from forest soil.</title>
        <authorList>
            <person name="Chaudhary D.K."/>
        </authorList>
    </citation>
    <scope>NUCLEOTIDE SEQUENCE [LARGE SCALE GENOMIC DNA]</scope>
    <source>
        <strain evidence="8 9">RD-2-33</strain>
    </source>
</reference>
<evidence type="ECO:0000256" key="2">
    <source>
        <dbReference type="ARBA" id="ARBA00022777"/>
    </source>
</evidence>
<dbReference type="Gene3D" id="1.20.5.1930">
    <property type="match status" value="1"/>
</dbReference>
<keyword evidence="5" id="KW-1133">Transmembrane helix</keyword>
<name>A0A4V2L5L3_9FLAO</name>
<dbReference type="Proteomes" id="UP000293300">
    <property type="component" value="Unassembled WGS sequence"/>
</dbReference>
<dbReference type="Gene3D" id="3.30.565.10">
    <property type="entry name" value="Histidine kinase-like ATPase, C-terminal domain"/>
    <property type="match status" value="1"/>
</dbReference>
<dbReference type="Pfam" id="PF02518">
    <property type="entry name" value="HATPase_c"/>
    <property type="match status" value="1"/>
</dbReference>
<organism evidence="8 9">
    <name type="scientific">Flavobacterium silvisoli</name>
    <dbReference type="NCBI Taxonomy" id="2529433"/>
    <lineage>
        <taxon>Bacteria</taxon>
        <taxon>Pseudomonadati</taxon>
        <taxon>Bacteroidota</taxon>
        <taxon>Flavobacteriia</taxon>
        <taxon>Flavobacteriales</taxon>
        <taxon>Flavobacteriaceae</taxon>
        <taxon>Flavobacterium</taxon>
    </lineage>
</organism>
<evidence type="ECO:0000313" key="8">
    <source>
        <dbReference type="EMBL" id="TBX71111.1"/>
    </source>
</evidence>
<keyword evidence="5" id="KW-0472">Membrane</keyword>
<sequence length="686" mass="79314">MMKIKIVLVCFTLLMSLYSCNKKIDSGDDNVVNDTVTKYIDLALNDTIEFNKRIKYNDKAYSLIDLDKNDTTARRQMNQICYAYCLFNKNEKLKLAAEKLKSSSIKYGDTESLADAYRNLGLYYMSTSNNEKAIDYFFKAKKIFLSINKIDKVLKTMGNISITQSYACDFLGSNKTAIEMLSLAKETNAKIHEFFCYVKIGNNLSLLNDNFEAIKYFQKAEKLECSTSKKYSLNNDIASSLINMKKYNEAMTYIKKNLDDKKISYINPTNYSLSLSLYSYIQLKKNNFTNLKKKLDTAEKLFLHFNSGFGRNYNQSYLSMYYEKINDSIKAIEHAKKAVAISKSYKNPTDVLLCMQQLIKVDKKNASANAIEYIRINDSLQIAERKFRDKFARIAYETDEIIQQKNKAIRQKWNIAGLASLLILIGVLFFIINYLQTKQKRMLLLQDQQKANEQIYDLMLNQKEKEDEVREQEKKRIALELHDGIMNKLASTRMNLSVLSHKSDQETIDRCINYVHEIYKVEQEIRSVSHELHKEVLHKEDSFIKLLEDLIKEQKVNKTNYELELDSEINWNNISSKVKMNLYRIIQEACNNINKHAQANRATITFTIDEPNIYLSITDDGIGLGNKRTPKGIGIQNMKLRVKSLRGKINFSSGNYSGTTINISVPLRKKIKSIMVVGKNNTKRST</sequence>
<dbReference type="AlphaFoldDB" id="A0A4V2L5L3"/>
<evidence type="ECO:0000256" key="6">
    <source>
        <dbReference type="SAM" id="SignalP"/>
    </source>
</evidence>
<dbReference type="PANTHER" id="PTHR24421">
    <property type="entry name" value="NITRATE/NITRITE SENSOR PROTEIN NARX-RELATED"/>
    <property type="match status" value="1"/>
</dbReference>
<keyword evidence="3" id="KW-0902">Two-component regulatory system</keyword>
<dbReference type="PROSITE" id="PS50005">
    <property type="entry name" value="TPR"/>
    <property type="match status" value="1"/>
</dbReference>
<dbReference type="PROSITE" id="PS51257">
    <property type="entry name" value="PROKAR_LIPOPROTEIN"/>
    <property type="match status" value="1"/>
</dbReference>
<evidence type="ECO:0000256" key="5">
    <source>
        <dbReference type="SAM" id="Phobius"/>
    </source>
</evidence>
<feature type="repeat" description="TPR" evidence="4">
    <location>
        <begin position="114"/>
        <end position="147"/>
    </location>
</feature>
<evidence type="ECO:0000313" key="9">
    <source>
        <dbReference type="Proteomes" id="UP000293300"/>
    </source>
</evidence>
<evidence type="ECO:0000256" key="3">
    <source>
        <dbReference type="ARBA" id="ARBA00023012"/>
    </source>
</evidence>
<dbReference type="Gene3D" id="1.25.40.10">
    <property type="entry name" value="Tetratricopeptide repeat domain"/>
    <property type="match status" value="2"/>
</dbReference>
<keyword evidence="1" id="KW-0808">Transferase</keyword>
<dbReference type="SMART" id="SM00028">
    <property type="entry name" value="TPR"/>
    <property type="match status" value="2"/>
</dbReference>
<dbReference type="Pfam" id="PF07730">
    <property type="entry name" value="HisKA_3"/>
    <property type="match status" value="1"/>
</dbReference>
<dbReference type="PROSITE" id="PS50109">
    <property type="entry name" value="HIS_KIN"/>
    <property type="match status" value="1"/>
</dbReference>
<feature type="domain" description="Histidine kinase" evidence="7">
    <location>
        <begin position="582"/>
        <end position="669"/>
    </location>
</feature>
<comment type="caution">
    <text evidence="8">The sequence shown here is derived from an EMBL/GenBank/DDBJ whole genome shotgun (WGS) entry which is preliminary data.</text>
</comment>
<keyword evidence="4" id="KW-0802">TPR repeat</keyword>
<dbReference type="GO" id="GO:0046983">
    <property type="term" value="F:protein dimerization activity"/>
    <property type="evidence" value="ECO:0007669"/>
    <property type="project" value="InterPro"/>
</dbReference>
<keyword evidence="5" id="KW-0812">Transmembrane</keyword>
<feature type="chain" id="PRO_5020477790" description="Histidine kinase domain-containing protein" evidence="6">
    <location>
        <begin position="22"/>
        <end position="686"/>
    </location>
</feature>
<dbReference type="SUPFAM" id="SSF55874">
    <property type="entry name" value="ATPase domain of HSP90 chaperone/DNA topoisomerase II/histidine kinase"/>
    <property type="match status" value="1"/>
</dbReference>